<dbReference type="GO" id="GO:0015421">
    <property type="term" value="F:ABC-type oligopeptide transporter activity"/>
    <property type="evidence" value="ECO:0007669"/>
    <property type="project" value="TreeGrafter"/>
</dbReference>
<dbReference type="InterPro" id="IPR011527">
    <property type="entry name" value="ABC1_TM_dom"/>
</dbReference>
<dbReference type="EMBL" id="SZNK01000001">
    <property type="protein sequence ID" value="TKI54822.1"/>
    <property type="molecule type" value="Genomic_DNA"/>
</dbReference>
<dbReference type="Proteomes" id="UP000307841">
    <property type="component" value="Unassembled WGS sequence"/>
</dbReference>
<dbReference type="PROSITE" id="PS00211">
    <property type="entry name" value="ABC_TRANSPORTER_1"/>
    <property type="match status" value="1"/>
</dbReference>
<evidence type="ECO:0000256" key="1">
    <source>
        <dbReference type="ARBA" id="ARBA00004651"/>
    </source>
</evidence>
<comment type="caution">
    <text evidence="10">The sequence shown here is derived from an EMBL/GenBank/DDBJ whole genome shotgun (WGS) entry which is preliminary data.</text>
</comment>
<dbReference type="SMART" id="SM00382">
    <property type="entry name" value="AAA"/>
    <property type="match status" value="1"/>
</dbReference>
<evidence type="ECO:0000256" key="2">
    <source>
        <dbReference type="ARBA" id="ARBA00022692"/>
    </source>
</evidence>
<dbReference type="PANTHER" id="PTHR43394:SF1">
    <property type="entry name" value="ATP-BINDING CASSETTE SUB-FAMILY B MEMBER 10, MITOCHONDRIAL"/>
    <property type="match status" value="1"/>
</dbReference>
<reference evidence="10 11" key="1">
    <citation type="submission" date="2019-04" db="EMBL/GenBank/DDBJ databases">
        <title>Whole genome sequencing of Brevibacillus sp. TGS2-1.</title>
        <authorList>
            <person name="Choi A."/>
        </authorList>
    </citation>
    <scope>NUCLEOTIDE SEQUENCE [LARGE SCALE GENOMIC DNA]</scope>
    <source>
        <strain evidence="10 11">TGS2-1</strain>
    </source>
</reference>
<gene>
    <name evidence="10" type="ORF">E8L90_04845</name>
</gene>
<evidence type="ECO:0000259" key="8">
    <source>
        <dbReference type="PROSITE" id="PS50893"/>
    </source>
</evidence>
<dbReference type="CDD" id="cd03228">
    <property type="entry name" value="ABCC_MRP_Like"/>
    <property type="match status" value="1"/>
</dbReference>
<feature type="transmembrane region" description="Helical" evidence="7">
    <location>
        <begin position="161"/>
        <end position="179"/>
    </location>
</feature>
<dbReference type="Pfam" id="PF00664">
    <property type="entry name" value="ABC_membrane"/>
    <property type="match status" value="1"/>
</dbReference>
<dbReference type="InterPro" id="IPR036640">
    <property type="entry name" value="ABC1_TM_sf"/>
</dbReference>
<evidence type="ECO:0000313" key="10">
    <source>
        <dbReference type="EMBL" id="TKI54822.1"/>
    </source>
</evidence>
<keyword evidence="6 7" id="KW-0472">Membrane</keyword>
<dbReference type="PANTHER" id="PTHR43394">
    <property type="entry name" value="ATP-DEPENDENT PERMEASE MDL1, MITOCHONDRIAL"/>
    <property type="match status" value="1"/>
</dbReference>
<dbReference type="InterPro" id="IPR017871">
    <property type="entry name" value="ABC_transporter-like_CS"/>
</dbReference>
<evidence type="ECO:0000256" key="4">
    <source>
        <dbReference type="ARBA" id="ARBA00022840"/>
    </source>
</evidence>
<dbReference type="GO" id="GO:0005886">
    <property type="term" value="C:plasma membrane"/>
    <property type="evidence" value="ECO:0007669"/>
    <property type="project" value="UniProtKB-SubCell"/>
</dbReference>
<keyword evidence="5 7" id="KW-1133">Transmembrane helix</keyword>
<dbReference type="SUPFAM" id="SSF90123">
    <property type="entry name" value="ABC transporter transmembrane region"/>
    <property type="match status" value="1"/>
</dbReference>
<keyword evidence="11" id="KW-1185">Reference proteome</keyword>
<keyword evidence="3" id="KW-0547">Nucleotide-binding</keyword>
<feature type="transmembrane region" description="Helical" evidence="7">
    <location>
        <begin position="58"/>
        <end position="79"/>
    </location>
</feature>
<evidence type="ECO:0000256" key="7">
    <source>
        <dbReference type="SAM" id="Phobius"/>
    </source>
</evidence>
<keyword evidence="2 7" id="KW-0812">Transmembrane</keyword>
<dbReference type="PROSITE" id="PS50929">
    <property type="entry name" value="ABC_TM1F"/>
    <property type="match status" value="1"/>
</dbReference>
<feature type="domain" description="ABC transporter" evidence="8">
    <location>
        <begin position="331"/>
        <end position="554"/>
    </location>
</feature>
<proteinExistence type="predicted"/>
<dbReference type="OrthoDB" id="2926789at2"/>
<evidence type="ECO:0000256" key="6">
    <source>
        <dbReference type="ARBA" id="ARBA00023136"/>
    </source>
</evidence>
<feature type="domain" description="ABC transmembrane type-1" evidence="9">
    <location>
        <begin position="21"/>
        <end position="303"/>
    </location>
</feature>
<dbReference type="Gene3D" id="1.20.1560.10">
    <property type="entry name" value="ABC transporter type 1, transmembrane domain"/>
    <property type="match status" value="1"/>
</dbReference>
<dbReference type="SUPFAM" id="SSF52540">
    <property type="entry name" value="P-loop containing nucleoside triphosphate hydrolases"/>
    <property type="match status" value="1"/>
</dbReference>
<organism evidence="10 11">
    <name type="scientific">Brevibacillus antibioticus</name>
    <dbReference type="NCBI Taxonomy" id="2570228"/>
    <lineage>
        <taxon>Bacteria</taxon>
        <taxon>Bacillati</taxon>
        <taxon>Bacillota</taxon>
        <taxon>Bacilli</taxon>
        <taxon>Bacillales</taxon>
        <taxon>Paenibacillaceae</taxon>
        <taxon>Brevibacillus</taxon>
    </lineage>
</organism>
<dbReference type="Pfam" id="PF00005">
    <property type="entry name" value="ABC_tran"/>
    <property type="match status" value="1"/>
</dbReference>
<dbReference type="PROSITE" id="PS50893">
    <property type="entry name" value="ABC_TRANSPORTER_2"/>
    <property type="match status" value="1"/>
</dbReference>
<evidence type="ECO:0000313" key="11">
    <source>
        <dbReference type="Proteomes" id="UP000307841"/>
    </source>
</evidence>
<feature type="transmembrane region" description="Helical" evidence="7">
    <location>
        <begin position="132"/>
        <end position="155"/>
    </location>
</feature>
<dbReference type="AlphaFoldDB" id="A0A4U2Y545"/>
<evidence type="ECO:0000259" key="9">
    <source>
        <dbReference type="PROSITE" id="PS50929"/>
    </source>
</evidence>
<dbReference type="RefSeq" id="WP_137028233.1">
    <property type="nucleotide sequence ID" value="NZ_SZNK01000001.1"/>
</dbReference>
<evidence type="ECO:0000256" key="5">
    <source>
        <dbReference type="ARBA" id="ARBA00022989"/>
    </source>
</evidence>
<dbReference type="InterPro" id="IPR027417">
    <property type="entry name" value="P-loop_NTPase"/>
</dbReference>
<name>A0A4U2Y545_9BACL</name>
<dbReference type="CDD" id="cd07346">
    <property type="entry name" value="ABC_6TM_exporters"/>
    <property type="match status" value="1"/>
</dbReference>
<evidence type="ECO:0000256" key="3">
    <source>
        <dbReference type="ARBA" id="ARBA00022741"/>
    </source>
</evidence>
<comment type="subcellular location">
    <subcellularLocation>
        <location evidence="1">Cell membrane</location>
        <topology evidence="1">Multi-pass membrane protein</topology>
    </subcellularLocation>
</comment>
<dbReference type="InterPro" id="IPR003439">
    <property type="entry name" value="ABC_transporter-like_ATP-bd"/>
</dbReference>
<dbReference type="InterPro" id="IPR039421">
    <property type="entry name" value="Type_1_exporter"/>
</dbReference>
<dbReference type="Gene3D" id="3.40.50.300">
    <property type="entry name" value="P-loop containing nucleotide triphosphate hydrolases"/>
    <property type="match status" value="1"/>
</dbReference>
<sequence>MSFHNVKRILAPFAKEKVLVVFSVLAGVLAALLNISRPILLGKIISELVEGSYYNAMWQWYIALYFLTWLLTWSISFLLDYLAARVSQNILINFRLNILRHFIRLPFLESEKMPPGRLGMYATSDLPNWSNLYGIVLAQVVHAISQFIGAAIALSSLDAKLTLYLVPFLVVSLLIPILSSRKMIGLSKSAQDGISSVMEDVSSLSQGIRDLISFQAGKWAMDRYKKSCETAYKAVIKRDLAQSGLRIVSGATEIVAYVLILIVGSGLVERKELGVGELVAFLATIELIFFPARYANSLFSQIQYSVASAKRVWEFIDLHEDKTIIPHANGVQMSSVSFTYPGATKKTLDNINLDVQAGKLIAVVGESGSGKSTLLQIIAGLYKPTDGNVNYLKGANTPICCAWQDPHLFHSTVSDNLSLGQSFQLDELRNVAISVNVDHMVMNLPNRYDDQVINRGENFSGGERRRLSLVRALVRQPEFLILDEPTAGLDSENARIVWQSILELGPDVTKVISTHQMEEARQADLIIVLKEGKVIRSGSPKDLIGEHGHYAILT</sequence>
<dbReference type="InterPro" id="IPR003593">
    <property type="entry name" value="AAA+_ATPase"/>
</dbReference>
<accession>A0A4U2Y545</accession>
<feature type="transmembrane region" description="Helical" evidence="7">
    <location>
        <begin position="247"/>
        <end position="267"/>
    </location>
</feature>
<keyword evidence="4 10" id="KW-0067">ATP-binding</keyword>
<dbReference type="GO" id="GO:0005524">
    <property type="term" value="F:ATP binding"/>
    <property type="evidence" value="ECO:0007669"/>
    <property type="project" value="UniProtKB-KW"/>
</dbReference>
<dbReference type="GO" id="GO:0016887">
    <property type="term" value="F:ATP hydrolysis activity"/>
    <property type="evidence" value="ECO:0007669"/>
    <property type="project" value="InterPro"/>
</dbReference>
<protein>
    <submittedName>
        <fullName evidence="10">ABC transporter ATP-binding protein</fullName>
    </submittedName>
</protein>